<evidence type="ECO:0000313" key="1">
    <source>
        <dbReference type="EMBL" id="MPD03803.1"/>
    </source>
</evidence>
<sequence>MRPCTEGIKVERFRLRRETGRNWFSDRVAYE</sequence>
<comment type="caution">
    <text evidence="1">The sequence shown here is derived from an EMBL/GenBank/DDBJ whole genome shotgun (WGS) entry which is preliminary data.</text>
</comment>
<dbReference type="EMBL" id="VSRR010137999">
    <property type="protein sequence ID" value="MPD03803.1"/>
    <property type="molecule type" value="Genomic_DNA"/>
</dbReference>
<protein>
    <submittedName>
        <fullName evidence="1">Uncharacterized protein</fullName>
    </submittedName>
</protein>
<dbReference type="Proteomes" id="UP000324222">
    <property type="component" value="Unassembled WGS sequence"/>
</dbReference>
<dbReference type="AlphaFoldDB" id="A0A5B7K5I9"/>
<accession>A0A5B7K5I9</accession>
<proteinExistence type="predicted"/>
<reference evidence="1 2" key="1">
    <citation type="submission" date="2019-05" db="EMBL/GenBank/DDBJ databases">
        <title>Another draft genome of Portunus trituberculatus and its Hox gene families provides insights of decapod evolution.</title>
        <authorList>
            <person name="Jeong J.-H."/>
            <person name="Song I."/>
            <person name="Kim S."/>
            <person name="Choi T."/>
            <person name="Kim D."/>
            <person name="Ryu S."/>
            <person name="Kim W."/>
        </authorList>
    </citation>
    <scope>NUCLEOTIDE SEQUENCE [LARGE SCALE GENOMIC DNA]</scope>
    <source>
        <tissue evidence="1">Muscle</tissue>
    </source>
</reference>
<evidence type="ECO:0000313" key="2">
    <source>
        <dbReference type="Proteomes" id="UP000324222"/>
    </source>
</evidence>
<gene>
    <name evidence="1" type="ORF">E2C01_099457</name>
</gene>
<name>A0A5B7K5I9_PORTR</name>
<keyword evidence="2" id="KW-1185">Reference proteome</keyword>
<organism evidence="1 2">
    <name type="scientific">Portunus trituberculatus</name>
    <name type="common">Swimming crab</name>
    <name type="synonym">Neptunus trituberculatus</name>
    <dbReference type="NCBI Taxonomy" id="210409"/>
    <lineage>
        <taxon>Eukaryota</taxon>
        <taxon>Metazoa</taxon>
        <taxon>Ecdysozoa</taxon>
        <taxon>Arthropoda</taxon>
        <taxon>Crustacea</taxon>
        <taxon>Multicrustacea</taxon>
        <taxon>Malacostraca</taxon>
        <taxon>Eumalacostraca</taxon>
        <taxon>Eucarida</taxon>
        <taxon>Decapoda</taxon>
        <taxon>Pleocyemata</taxon>
        <taxon>Brachyura</taxon>
        <taxon>Eubrachyura</taxon>
        <taxon>Portunoidea</taxon>
        <taxon>Portunidae</taxon>
        <taxon>Portuninae</taxon>
        <taxon>Portunus</taxon>
    </lineage>
</organism>